<comment type="similarity">
    <text evidence="1 2">Belongs to the glycosyl hydrolase 1 family.</text>
</comment>
<evidence type="ECO:0000313" key="3">
    <source>
        <dbReference type="EnsemblPlants" id="AET3Gv20992200.6"/>
    </source>
</evidence>
<reference evidence="3" key="3">
    <citation type="journal article" date="2017" name="Nature">
        <title>Genome sequence of the progenitor of the wheat D genome Aegilops tauschii.</title>
        <authorList>
            <person name="Luo M.C."/>
            <person name="Gu Y.Q."/>
            <person name="Puiu D."/>
            <person name="Wang H."/>
            <person name="Twardziok S.O."/>
            <person name="Deal K.R."/>
            <person name="Huo N."/>
            <person name="Zhu T."/>
            <person name="Wang L."/>
            <person name="Wang Y."/>
            <person name="McGuire P.E."/>
            <person name="Liu S."/>
            <person name="Long H."/>
            <person name="Ramasamy R.K."/>
            <person name="Rodriguez J.C."/>
            <person name="Van S.L."/>
            <person name="Yuan L."/>
            <person name="Wang Z."/>
            <person name="Xia Z."/>
            <person name="Xiao L."/>
            <person name="Anderson O.D."/>
            <person name="Ouyang S."/>
            <person name="Liang Y."/>
            <person name="Zimin A.V."/>
            <person name="Pertea G."/>
            <person name="Qi P."/>
            <person name="Bennetzen J.L."/>
            <person name="Dai X."/>
            <person name="Dawson M.W."/>
            <person name="Muller H.G."/>
            <person name="Kugler K."/>
            <person name="Rivarola-Duarte L."/>
            <person name="Spannagl M."/>
            <person name="Mayer K.F.X."/>
            <person name="Lu F.H."/>
            <person name="Bevan M.W."/>
            <person name="Leroy P."/>
            <person name="Li P."/>
            <person name="You F.M."/>
            <person name="Sun Q."/>
            <person name="Liu Z."/>
            <person name="Lyons E."/>
            <person name="Wicker T."/>
            <person name="Salzberg S.L."/>
            <person name="Devos K.M."/>
            <person name="Dvorak J."/>
        </authorList>
    </citation>
    <scope>NUCLEOTIDE SEQUENCE [LARGE SCALE GENOMIC DNA]</scope>
    <source>
        <strain evidence="3">cv. AL8/78</strain>
    </source>
</reference>
<dbReference type="PANTHER" id="PTHR10353">
    <property type="entry name" value="GLYCOSYL HYDROLASE"/>
    <property type="match status" value="1"/>
</dbReference>
<dbReference type="PANTHER" id="PTHR10353:SF335">
    <property type="entry name" value="BETA-GLUCOSIDASE 2"/>
    <property type="match status" value="1"/>
</dbReference>
<dbReference type="SUPFAM" id="SSF51445">
    <property type="entry name" value="(Trans)glycosidases"/>
    <property type="match status" value="1"/>
</dbReference>
<reference evidence="4" key="1">
    <citation type="journal article" date="2014" name="Science">
        <title>Ancient hybridizations among the ancestral genomes of bread wheat.</title>
        <authorList>
            <consortium name="International Wheat Genome Sequencing Consortium,"/>
            <person name="Marcussen T."/>
            <person name="Sandve S.R."/>
            <person name="Heier L."/>
            <person name="Spannagl M."/>
            <person name="Pfeifer M."/>
            <person name="Jakobsen K.S."/>
            <person name="Wulff B.B."/>
            <person name="Steuernagel B."/>
            <person name="Mayer K.F."/>
            <person name="Olsen O.A."/>
        </authorList>
    </citation>
    <scope>NUCLEOTIDE SEQUENCE [LARGE SCALE GENOMIC DNA]</scope>
    <source>
        <strain evidence="4">cv. AL8/78</strain>
    </source>
</reference>
<organism evidence="3 4">
    <name type="scientific">Aegilops tauschii subsp. strangulata</name>
    <name type="common">Goatgrass</name>
    <dbReference type="NCBI Taxonomy" id="200361"/>
    <lineage>
        <taxon>Eukaryota</taxon>
        <taxon>Viridiplantae</taxon>
        <taxon>Streptophyta</taxon>
        <taxon>Embryophyta</taxon>
        <taxon>Tracheophyta</taxon>
        <taxon>Spermatophyta</taxon>
        <taxon>Magnoliopsida</taxon>
        <taxon>Liliopsida</taxon>
        <taxon>Poales</taxon>
        <taxon>Poaceae</taxon>
        <taxon>BOP clade</taxon>
        <taxon>Pooideae</taxon>
        <taxon>Triticodae</taxon>
        <taxon>Triticeae</taxon>
        <taxon>Triticinae</taxon>
        <taxon>Aegilops</taxon>
    </lineage>
</organism>
<dbReference type="InterPro" id="IPR017853">
    <property type="entry name" value="GH"/>
</dbReference>
<keyword evidence="4" id="KW-1185">Reference proteome</keyword>
<dbReference type="AlphaFoldDB" id="A0A453GFS9"/>
<dbReference type="InterPro" id="IPR001360">
    <property type="entry name" value="Glyco_hydro_1"/>
</dbReference>
<dbReference type="Pfam" id="PF00232">
    <property type="entry name" value="Glyco_hydro_1"/>
    <property type="match status" value="1"/>
</dbReference>
<evidence type="ECO:0000313" key="4">
    <source>
        <dbReference type="Proteomes" id="UP000015105"/>
    </source>
</evidence>
<reference evidence="4" key="2">
    <citation type="journal article" date="2017" name="Nat. Plants">
        <title>The Aegilops tauschii genome reveals multiple impacts of transposons.</title>
        <authorList>
            <person name="Zhao G."/>
            <person name="Zou C."/>
            <person name="Li K."/>
            <person name="Wang K."/>
            <person name="Li T."/>
            <person name="Gao L."/>
            <person name="Zhang X."/>
            <person name="Wang H."/>
            <person name="Yang Z."/>
            <person name="Liu X."/>
            <person name="Jiang W."/>
            <person name="Mao L."/>
            <person name="Kong X."/>
            <person name="Jiao Y."/>
            <person name="Jia J."/>
        </authorList>
    </citation>
    <scope>NUCLEOTIDE SEQUENCE [LARGE SCALE GENOMIC DNA]</scope>
    <source>
        <strain evidence="4">cv. AL8/78</strain>
    </source>
</reference>
<dbReference type="Gramene" id="AET3Gv20992200.6">
    <property type="protein sequence ID" value="AET3Gv20992200.6"/>
    <property type="gene ID" value="AET3Gv20992200"/>
</dbReference>
<dbReference type="Gene3D" id="3.20.20.80">
    <property type="entry name" value="Glycosidases"/>
    <property type="match status" value="1"/>
</dbReference>
<dbReference type="Proteomes" id="UP000015105">
    <property type="component" value="Chromosome 3D"/>
</dbReference>
<dbReference type="GO" id="GO:0008422">
    <property type="term" value="F:beta-glucosidase activity"/>
    <property type="evidence" value="ECO:0007669"/>
    <property type="project" value="TreeGrafter"/>
</dbReference>
<protein>
    <submittedName>
        <fullName evidence="3">Uncharacterized protein</fullName>
    </submittedName>
</protein>
<reference evidence="3" key="4">
    <citation type="submission" date="2019-03" db="UniProtKB">
        <authorList>
            <consortium name="EnsemblPlants"/>
        </authorList>
    </citation>
    <scope>IDENTIFICATION</scope>
</reference>
<sequence>MADRLHPDIAPTRLELQNAMQKGVIGLSIYSLWPYPMTNSTEDLEATNRCLDFFLEWILEPLISGDYPERMKKIVGSRLPSFTNIQSEAIIGSADFIGINHYYSVFVNDRPLDKGTRDYTADLSIIYKGKHHCFTVHKFL</sequence>
<reference evidence="3" key="5">
    <citation type="journal article" date="2021" name="G3 (Bethesda)">
        <title>Aegilops tauschii genome assembly Aet v5.0 features greater sequence contiguity and improved annotation.</title>
        <authorList>
            <person name="Wang L."/>
            <person name="Zhu T."/>
            <person name="Rodriguez J.C."/>
            <person name="Deal K.R."/>
            <person name="Dubcovsky J."/>
            <person name="McGuire P.E."/>
            <person name="Lux T."/>
            <person name="Spannagl M."/>
            <person name="Mayer K.F.X."/>
            <person name="Baldrich P."/>
            <person name="Meyers B.C."/>
            <person name="Huo N."/>
            <person name="Gu Y.Q."/>
            <person name="Zhou H."/>
            <person name="Devos K.M."/>
            <person name="Bennetzen J.L."/>
            <person name="Unver T."/>
            <person name="Budak H."/>
            <person name="Gulick P.J."/>
            <person name="Galiba G."/>
            <person name="Kalapos B."/>
            <person name="Nelson D.R."/>
            <person name="Li P."/>
            <person name="You F.M."/>
            <person name="Luo M.C."/>
            <person name="Dvorak J."/>
        </authorList>
    </citation>
    <scope>NUCLEOTIDE SEQUENCE [LARGE SCALE GENOMIC DNA]</scope>
    <source>
        <strain evidence="3">cv. AL8/78</strain>
    </source>
</reference>
<evidence type="ECO:0000256" key="1">
    <source>
        <dbReference type="ARBA" id="ARBA00010838"/>
    </source>
</evidence>
<accession>A0A453GFS9</accession>
<dbReference type="EnsemblPlants" id="AET3Gv20992200.6">
    <property type="protein sequence ID" value="AET3Gv20992200.6"/>
    <property type="gene ID" value="AET3Gv20992200"/>
</dbReference>
<dbReference type="GO" id="GO:0005975">
    <property type="term" value="P:carbohydrate metabolic process"/>
    <property type="evidence" value="ECO:0007669"/>
    <property type="project" value="InterPro"/>
</dbReference>
<name>A0A453GFS9_AEGTS</name>
<evidence type="ECO:0000256" key="2">
    <source>
        <dbReference type="RuleBase" id="RU003690"/>
    </source>
</evidence>
<proteinExistence type="inferred from homology"/>